<sequence>MTGAGTTPPTPETGPAPAAARDAAPVRRKRGAGLRTRVFSSLTMRILAVNLFGLMLLCAGVLYVNQLRSGLIDVQIEALITEGEIIAAAITEAGDYGPEDTTVRPGDAQDILRRLVVPTRTRARLFSAGGEVVEDTVEFTSAQVRTYALPPPDAGFDAMQTADHVYEWLVSLIPGPHLPVYREGADVTAADLQEVEDALRGLRASAVRENSQGELVVSVAVPVQRFKVVMGALLLSTEGGQIDEIVRAERFAILRVFLLATAVMALLSVLLARGIGRPIARLSRAADAVRYGQVGSGGAERAQIPDLGRRRDEIGDLSAALQRMLDALYGRIDAIESFAADVAHEIKNPLTSLKSAVESLDRTKDPEKLARLVDVVQSDVKRLDRLISDISNASRLDAELVRDARAPVDLARMLEAIVAIYRDRIAPEQAHFTLDIGERPLVVSGLESRLGQVMRNIVDNAISFSPPGGEIRLAAHAADGLARLSIEDEGQGLPPDTQELIFRRFYTERPETEAFGTHSGLGLSISRQIVEAHGGRIWAENRADPDGTVRGARFIVELPL</sequence>
<organism evidence="15 16">
    <name type="scientific">Futiania mangrovi</name>
    <dbReference type="NCBI Taxonomy" id="2959716"/>
    <lineage>
        <taxon>Bacteria</taxon>
        <taxon>Pseudomonadati</taxon>
        <taxon>Pseudomonadota</taxon>
        <taxon>Alphaproteobacteria</taxon>
        <taxon>Futianiales</taxon>
        <taxon>Futianiaceae</taxon>
        <taxon>Futiania</taxon>
    </lineage>
</organism>
<dbReference type="InterPro" id="IPR004358">
    <property type="entry name" value="Sig_transdc_His_kin-like_C"/>
</dbReference>
<dbReference type="EC" id="2.7.13.3" evidence="3"/>
<dbReference type="InterPro" id="IPR025908">
    <property type="entry name" value="Sensor_TM1"/>
</dbReference>
<feature type="region of interest" description="Disordered" evidence="11">
    <location>
        <begin position="1"/>
        <end position="26"/>
    </location>
</feature>
<accession>A0A9J6PAV5</accession>
<dbReference type="SMART" id="SM00387">
    <property type="entry name" value="HATPase_c"/>
    <property type="match status" value="1"/>
</dbReference>
<comment type="catalytic activity">
    <reaction evidence="1">
        <text>ATP + protein L-histidine = ADP + protein N-phospho-L-histidine.</text>
        <dbReference type="EC" id="2.7.13.3"/>
    </reaction>
</comment>
<dbReference type="SMART" id="SM00304">
    <property type="entry name" value="HAMP"/>
    <property type="match status" value="1"/>
</dbReference>
<dbReference type="Pfam" id="PF13755">
    <property type="entry name" value="Sensor_TM1"/>
    <property type="match status" value="1"/>
</dbReference>
<dbReference type="Pfam" id="PF02518">
    <property type="entry name" value="HATPase_c"/>
    <property type="match status" value="1"/>
</dbReference>
<dbReference type="GO" id="GO:0016020">
    <property type="term" value="C:membrane"/>
    <property type="evidence" value="ECO:0007669"/>
    <property type="project" value="UniProtKB-SubCell"/>
</dbReference>
<evidence type="ECO:0000256" key="8">
    <source>
        <dbReference type="ARBA" id="ARBA00022989"/>
    </source>
</evidence>
<evidence type="ECO:0000256" key="6">
    <source>
        <dbReference type="ARBA" id="ARBA00022692"/>
    </source>
</evidence>
<dbReference type="Proteomes" id="UP001055804">
    <property type="component" value="Unassembled WGS sequence"/>
</dbReference>
<keyword evidence="9" id="KW-0902">Two-component regulatory system</keyword>
<dbReference type="PROSITE" id="PS50885">
    <property type="entry name" value="HAMP"/>
    <property type="match status" value="1"/>
</dbReference>
<evidence type="ECO:0000256" key="12">
    <source>
        <dbReference type="SAM" id="Phobius"/>
    </source>
</evidence>
<evidence type="ECO:0000259" key="13">
    <source>
        <dbReference type="PROSITE" id="PS50109"/>
    </source>
</evidence>
<dbReference type="SMART" id="SM00388">
    <property type="entry name" value="HisKA"/>
    <property type="match status" value="1"/>
</dbReference>
<evidence type="ECO:0000256" key="7">
    <source>
        <dbReference type="ARBA" id="ARBA00022777"/>
    </source>
</evidence>
<dbReference type="Pfam" id="PF00672">
    <property type="entry name" value="HAMP"/>
    <property type="match status" value="1"/>
</dbReference>
<dbReference type="EMBL" id="JAMZFT010000002">
    <property type="protein sequence ID" value="MCP1337236.1"/>
    <property type="molecule type" value="Genomic_DNA"/>
</dbReference>
<dbReference type="PROSITE" id="PS50109">
    <property type="entry name" value="HIS_KIN"/>
    <property type="match status" value="1"/>
</dbReference>
<keyword evidence="8 12" id="KW-1133">Transmembrane helix</keyword>
<comment type="caution">
    <text evidence="15">The sequence shown here is derived from an EMBL/GenBank/DDBJ whole genome shotgun (WGS) entry which is preliminary data.</text>
</comment>
<dbReference type="Pfam" id="PF00512">
    <property type="entry name" value="HisKA"/>
    <property type="match status" value="1"/>
</dbReference>
<dbReference type="PANTHER" id="PTHR45436:SF5">
    <property type="entry name" value="SENSOR HISTIDINE KINASE TRCS"/>
    <property type="match status" value="1"/>
</dbReference>
<dbReference type="CDD" id="cd00082">
    <property type="entry name" value="HisKA"/>
    <property type="match status" value="1"/>
</dbReference>
<dbReference type="CDD" id="cd06225">
    <property type="entry name" value="HAMP"/>
    <property type="match status" value="1"/>
</dbReference>
<feature type="domain" description="Histidine kinase" evidence="13">
    <location>
        <begin position="341"/>
        <end position="560"/>
    </location>
</feature>
<dbReference type="AlphaFoldDB" id="A0A9J6PAV5"/>
<keyword evidence="7 15" id="KW-0418">Kinase</keyword>
<dbReference type="SUPFAM" id="SSF47384">
    <property type="entry name" value="Homodimeric domain of signal transducing histidine kinase"/>
    <property type="match status" value="1"/>
</dbReference>
<protein>
    <recommendedName>
        <fullName evidence="3">histidine kinase</fullName>
        <ecNumber evidence="3">2.7.13.3</ecNumber>
    </recommendedName>
</protein>
<keyword evidence="16" id="KW-1185">Reference proteome</keyword>
<dbReference type="InterPro" id="IPR050428">
    <property type="entry name" value="TCS_sensor_his_kinase"/>
</dbReference>
<dbReference type="InterPro" id="IPR003661">
    <property type="entry name" value="HisK_dim/P_dom"/>
</dbReference>
<keyword evidence="4" id="KW-0597">Phosphoprotein</keyword>
<dbReference type="Gene3D" id="1.10.287.130">
    <property type="match status" value="1"/>
</dbReference>
<proteinExistence type="predicted"/>
<evidence type="ECO:0000256" key="5">
    <source>
        <dbReference type="ARBA" id="ARBA00022679"/>
    </source>
</evidence>
<dbReference type="GO" id="GO:0000155">
    <property type="term" value="F:phosphorelay sensor kinase activity"/>
    <property type="evidence" value="ECO:0007669"/>
    <property type="project" value="InterPro"/>
</dbReference>
<dbReference type="InterPro" id="IPR036097">
    <property type="entry name" value="HisK_dim/P_sf"/>
</dbReference>
<keyword evidence="5" id="KW-0808">Transferase</keyword>
<evidence type="ECO:0000256" key="1">
    <source>
        <dbReference type="ARBA" id="ARBA00000085"/>
    </source>
</evidence>
<dbReference type="PANTHER" id="PTHR45436">
    <property type="entry name" value="SENSOR HISTIDINE KINASE YKOH"/>
    <property type="match status" value="1"/>
</dbReference>
<keyword evidence="10 12" id="KW-0472">Membrane</keyword>
<dbReference type="SUPFAM" id="SSF55874">
    <property type="entry name" value="ATPase domain of HSP90 chaperone/DNA topoisomerase II/histidine kinase"/>
    <property type="match status" value="1"/>
</dbReference>
<evidence type="ECO:0000259" key="14">
    <source>
        <dbReference type="PROSITE" id="PS50885"/>
    </source>
</evidence>
<dbReference type="Gene3D" id="3.30.565.10">
    <property type="entry name" value="Histidine kinase-like ATPase, C-terminal domain"/>
    <property type="match status" value="1"/>
</dbReference>
<dbReference type="InterPro" id="IPR003660">
    <property type="entry name" value="HAMP_dom"/>
</dbReference>
<name>A0A9J6PAV5_9PROT</name>
<dbReference type="Pfam" id="PF13756">
    <property type="entry name" value="Stimulus_sens_1"/>
    <property type="match status" value="1"/>
</dbReference>
<dbReference type="InterPro" id="IPR005467">
    <property type="entry name" value="His_kinase_dom"/>
</dbReference>
<evidence type="ECO:0000313" key="15">
    <source>
        <dbReference type="EMBL" id="MCP1337236.1"/>
    </source>
</evidence>
<evidence type="ECO:0000256" key="3">
    <source>
        <dbReference type="ARBA" id="ARBA00012438"/>
    </source>
</evidence>
<feature type="transmembrane region" description="Helical" evidence="12">
    <location>
        <begin position="42"/>
        <end position="64"/>
    </location>
</feature>
<evidence type="ECO:0000256" key="4">
    <source>
        <dbReference type="ARBA" id="ARBA00022553"/>
    </source>
</evidence>
<comment type="subcellular location">
    <subcellularLocation>
        <location evidence="2">Membrane</location>
    </subcellularLocation>
</comment>
<gene>
    <name evidence="15" type="ORF">NJQ99_12510</name>
</gene>
<dbReference type="InterPro" id="IPR036890">
    <property type="entry name" value="HATPase_C_sf"/>
</dbReference>
<dbReference type="InterPro" id="IPR003594">
    <property type="entry name" value="HATPase_dom"/>
</dbReference>
<evidence type="ECO:0000256" key="2">
    <source>
        <dbReference type="ARBA" id="ARBA00004370"/>
    </source>
</evidence>
<evidence type="ECO:0000256" key="11">
    <source>
        <dbReference type="SAM" id="MobiDB-lite"/>
    </source>
</evidence>
<reference evidence="15" key="1">
    <citation type="submission" date="2022-06" db="EMBL/GenBank/DDBJ databases">
        <title>Isolation and Genomics of Futiania mangrovii gen. nov., sp. nov., a Rare and Metabolically-versatile member in the Class Alphaproteobacteria.</title>
        <authorList>
            <person name="Liu L."/>
            <person name="Huang W.-C."/>
            <person name="Pan J."/>
            <person name="Li J."/>
            <person name="Huang Y."/>
            <person name="Du H."/>
            <person name="Liu Y."/>
            <person name="Li M."/>
        </authorList>
    </citation>
    <scope>NUCLEOTIDE SEQUENCE</scope>
    <source>
        <strain evidence="15">FT118</strain>
    </source>
</reference>
<evidence type="ECO:0000256" key="10">
    <source>
        <dbReference type="ARBA" id="ARBA00023136"/>
    </source>
</evidence>
<keyword evidence="6 12" id="KW-0812">Transmembrane</keyword>
<dbReference type="PRINTS" id="PR00344">
    <property type="entry name" value="BCTRLSENSOR"/>
</dbReference>
<evidence type="ECO:0000256" key="9">
    <source>
        <dbReference type="ARBA" id="ARBA00023012"/>
    </source>
</evidence>
<dbReference type="RefSeq" id="WP_269333165.1">
    <property type="nucleotide sequence ID" value="NZ_JAMZFT010000002.1"/>
</dbReference>
<evidence type="ECO:0000313" key="16">
    <source>
        <dbReference type="Proteomes" id="UP001055804"/>
    </source>
</evidence>
<feature type="transmembrane region" description="Helical" evidence="12">
    <location>
        <begin position="252"/>
        <end position="272"/>
    </location>
</feature>
<feature type="domain" description="HAMP" evidence="14">
    <location>
        <begin position="273"/>
        <end position="333"/>
    </location>
</feature>
<dbReference type="Gene3D" id="6.10.340.10">
    <property type="match status" value="1"/>
</dbReference>
<dbReference type="InterPro" id="IPR025919">
    <property type="entry name" value="Stimulus_sens_dom"/>
</dbReference>